<dbReference type="HOGENOM" id="CLU_744160_0_0_1"/>
<name>K5WLS8_PHACS</name>
<evidence type="ECO:0000256" key="1">
    <source>
        <dbReference type="SAM" id="Phobius"/>
    </source>
</evidence>
<feature type="transmembrane region" description="Helical" evidence="1">
    <location>
        <begin position="232"/>
        <end position="260"/>
    </location>
</feature>
<sequence>MSGLSLHEQLALLSSSAASIVTPYFAVGVSHAAGVHTMLTGTMIYDLTRKRSPVGFKNWVGYPCIIMYICSAAHFIVSVCYVRGDIQSVQNERTLLAHCLDTLPSCDITGLIEDNTPWLLPYLPFALTKLLIINMAISDIIVIWRAWVLWPCHRVVQTISGLLLLSTLGLLVFGAIQAPVQIISPVGLPGIIFSWVTNLWSTMLVSWKAWQHRRLMRAYMSRGRSRSRAEKALLLFVESGLLYSMLWMFVAISSCIMVGMGATSLSARPEFIGLSDFVNFIVTFCLIQFVSLYPTVTVILVRHADSYYNRTLVLASVCAPQLAAVHVHPDIDVLSADMIMPRSSFGTGAEDSVKEVVDPVLVSISLSRSVQS</sequence>
<dbReference type="Proteomes" id="UP000008370">
    <property type="component" value="Unassembled WGS sequence"/>
</dbReference>
<dbReference type="InParanoid" id="K5WLS8"/>
<reference evidence="2 3" key="1">
    <citation type="journal article" date="2012" name="BMC Genomics">
        <title>Comparative genomics of the white-rot fungi, Phanerochaete carnosa and P. chrysosporium, to elucidate the genetic basis of the distinct wood types they colonize.</title>
        <authorList>
            <person name="Suzuki H."/>
            <person name="MacDonald J."/>
            <person name="Syed K."/>
            <person name="Salamov A."/>
            <person name="Hori C."/>
            <person name="Aerts A."/>
            <person name="Henrissat B."/>
            <person name="Wiebenga A."/>
            <person name="vanKuyk P.A."/>
            <person name="Barry K."/>
            <person name="Lindquist E."/>
            <person name="LaButti K."/>
            <person name="Lapidus A."/>
            <person name="Lucas S."/>
            <person name="Coutinho P."/>
            <person name="Gong Y."/>
            <person name="Samejima M."/>
            <person name="Mahadevan R."/>
            <person name="Abou-Zaid M."/>
            <person name="de Vries R.P."/>
            <person name="Igarashi K."/>
            <person name="Yadav J.S."/>
            <person name="Grigoriev I.V."/>
            <person name="Master E.R."/>
        </authorList>
    </citation>
    <scope>NUCLEOTIDE SEQUENCE [LARGE SCALE GENOMIC DNA]</scope>
    <source>
        <strain evidence="2 3">HHB-10118-sp</strain>
    </source>
</reference>
<gene>
    <name evidence="2" type="ORF">PHACADRAFT_181983</name>
</gene>
<feature type="transmembrane region" description="Helical" evidence="1">
    <location>
        <begin position="130"/>
        <end position="150"/>
    </location>
</feature>
<dbReference type="KEGG" id="pco:PHACADRAFT_181983"/>
<organism evidence="2 3">
    <name type="scientific">Phanerochaete carnosa (strain HHB-10118-sp)</name>
    <name type="common">White-rot fungus</name>
    <name type="synonym">Peniophora carnosa</name>
    <dbReference type="NCBI Taxonomy" id="650164"/>
    <lineage>
        <taxon>Eukaryota</taxon>
        <taxon>Fungi</taxon>
        <taxon>Dikarya</taxon>
        <taxon>Basidiomycota</taxon>
        <taxon>Agaricomycotina</taxon>
        <taxon>Agaricomycetes</taxon>
        <taxon>Polyporales</taxon>
        <taxon>Phanerochaetaceae</taxon>
        <taxon>Phanerochaete</taxon>
    </lineage>
</organism>
<feature type="transmembrane region" description="Helical" evidence="1">
    <location>
        <begin position="280"/>
        <end position="301"/>
    </location>
</feature>
<keyword evidence="1" id="KW-0812">Transmembrane</keyword>
<feature type="transmembrane region" description="Helical" evidence="1">
    <location>
        <begin position="59"/>
        <end position="84"/>
    </location>
</feature>
<dbReference type="GeneID" id="18910057"/>
<keyword evidence="1" id="KW-1133">Transmembrane helix</keyword>
<proteinExistence type="predicted"/>
<evidence type="ECO:0000313" key="3">
    <source>
        <dbReference type="Proteomes" id="UP000008370"/>
    </source>
</evidence>
<feature type="transmembrane region" description="Helical" evidence="1">
    <location>
        <begin position="28"/>
        <end position="47"/>
    </location>
</feature>
<evidence type="ECO:0000313" key="2">
    <source>
        <dbReference type="EMBL" id="EKM60144.1"/>
    </source>
</evidence>
<dbReference type="OrthoDB" id="2757163at2759"/>
<feature type="transmembrane region" description="Helical" evidence="1">
    <location>
        <begin position="192"/>
        <end position="211"/>
    </location>
</feature>
<feature type="transmembrane region" description="Helical" evidence="1">
    <location>
        <begin position="162"/>
        <end position="180"/>
    </location>
</feature>
<keyword evidence="1" id="KW-0472">Membrane</keyword>
<accession>K5WLS8</accession>
<protein>
    <submittedName>
        <fullName evidence="2">Uncharacterized protein</fullName>
    </submittedName>
</protein>
<dbReference type="EMBL" id="JH930469">
    <property type="protein sequence ID" value="EKM60144.1"/>
    <property type="molecule type" value="Genomic_DNA"/>
</dbReference>
<dbReference type="RefSeq" id="XP_007392687.1">
    <property type="nucleotide sequence ID" value="XM_007392625.1"/>
</dbReference>
<dbReference type="AlphaFoldDB" id="K5WLS8"/>
<keyword evidence="3" id="KW-1185">Reference proteome</keyword>